<name>A0A655A0G2_MYCTX</name>
<dbReference type="Pfam" id="PF04248">
    <property type="entry name" value="NTP_transf_9"/>
    <property type="match status" value="1"/>
</dbReference>
<feature type="domain" description="DUF427" evidence="1">
    <location>
        <begin position="2"/>
        <end position="86"/>
    </location>
</feature>
<reference evidence="3" key="2">
    <citation type="submission" date="2015-03" db="EMBL/GenBank/DDBJ databases">
        <authorList>
            <consortium name="Pathogen Informatics"/>
            <person name="Murphy D."/>
        </authorList>
    </citation>
    <scope>NUCLEOTIDE SEQUENCE</scope>
    <source>
        <strain evidence="3">N09902308</strain>
    </source>
</reference>
<gene>
    <name evidence="3" type="ORF">ERS007739_04068</name>
    <name evidence="2" type="ORF">ERS027659_02386</name>
</gene>
<protein>
    <submittedName>
        <fullName evidence="2">Short-chain dehydrogenase of uncharacterized substrate specificity</fullName>
    </submittedName>
</protein>
<dbReference type="Gene3D" id="2.170.150.40">
    <property type="entry name" value="Domain of unknown function (DUF427)"/>
    <property type="match status" value="1"/>
</dbReference>
<dbReference type="PANTHER" id="PTHR34310">
    <property type="entry name" value="DUF427 DOMAIN PROTEIN (AFU_ORTHOLOGUE AFUA_3G02220)"/>
    <property type="match status" value="1"/>
</dbReference>
<evidence type="ECO:0000313" key="3">
    <source>
        <dbReference type="EMBL" id="COZ72643.1"/>
    </source>
</evidence>
<sequence>MLADTRSPVLLFETGIPTRYYIDPADIAFEHLEPTSTQTLCPYKGTTSGYWSVRVGDAVHRDLAWTYHYPLPAVAPIAGLVAFYNEKVDLTVDGVALPRPHTQFS</sequence>
<evidence type="ECO:0000259" key="1">
    <source>
        <dbReference type="Pfam" id="PF04248"/>
    </source>
</evidence>
<dbReference type="Proteomes" id="UP000050164">
    <property type="component" value="Unassembled WGS sequence"/>
</dbReference>
<dbReference type="EMBL" id="CSBK01002333">
    <property type="protein sequence ID" value="COZ72643.1"/>
    <property type="molecule type" value="Genomic_DNA"/>
</dbReference>
<dbReference type="InterPro" id="IPR007361">
    <property type="entry name" value="DUF427"/>
</dbReference>
<reference evidence="4 5" key="1">
    <citation type="submission" date="2015-03" db="EMBL/GenBank/DDBJ databases">
        <authorList>
            <consortium name="Pathogen Informatics"/>
        </authorList>
    </citation>
    <scope>NUCLEOTIDE SEQUENCE [LARGE SCALE GENOMIC DNA]</scope>
    <source>
        <strain evidence="2 5">Bir 185</strain>
        <strain evidence="4">N09902308</strain>
    </source>
</reference>
<dbReference type="AlphaFoldDB" id="A0A655A0G2"/>
<evidence type="ECO:0000313" key="5">
    <source>
        <dbReference type="Proteomes" id="UP000050164"/>
    </source>
</evidence>
<evidence type="ECO:0000313" key="2">
    <source>
        <dbReference type="EMBL" id="CKR91789.1"/>
    </source>
</evidence>
<dbReference type="EMBL" id="CNFT01000558">
    <property type="protein sequence ID" value="CKR91789.1"/>
    <property type="molecule type" value="Genomic_DNA"/>
</dbReference>
<proteinExistence type="predicted"/>
<dbReference type="Proteomes" id="UP000039021">
    <property type="component" value="Unassembled WGS sequence"/>
</dbReference>
<dbReference type="PANTHER" id="PTHR34310:SF9">
    <property type="entry name" value="BLR5716 PROTEIN"/>
    <property type="match status" value="1"/>
</dbReference>
<accession>A0A655A0G2</accession>
<organism evidence="2 5">
    <name type="scientific">Mycobacterium tuberculosis</name>
    <dbReference type="NCBI Taxonomy" id="1773"/>
    <lineage>
        <taxon>Bacteria</taxon>
        <taxon>Bacillati</taxon>
        <taxon>Actinomycetota</taxon>
        <taxon>Actinomycetes</taxon>
        <taxon>Mycobacteriales</taxon>
        <taxon>Mycobacteriaceae</taxon>
        <taxon>Mycobacterium</taxon>
        <taxon>Mycobacterium tuberculosis complex</taxon>
    </lineage>
</organism>
<dbReference type="InterPro" id="IPR038694">
    <property type="entry name" value="DUF427_sf"/>
</dbReference>
<evidence type="ECO:0000313" key="4">
    <source>
        <dbReference type="Proteomes" id="UP000039021"/>
    </source>
</evidence>